<evidence type="ECO:0000313" key="2">
    <source>
        <dbReference type="EMBL" id="KRT94311.1"/>
    </source>
</evidence>
<comment type="caution">
    <text evidence="2">The sequence shown here is derived from an EMBL/GenBank/DDBJ whole genome shotgun (WGS) entry which is preliminary data.</text>
</comment>
<evidence type="ECO:0000313" key="4">
    <source>
        <dbReference type="Proteomes" id="UP000036168"/>
    </source>
</evidence>
<dbReference type="STRING" id="1664069.BGLY_3862"/>
<dbReference type="EMBL" id="JARRTL010000011">
    <property type="protein sequence ID" value="MEC0485840.1"/>
    <property type="molecule type" value="Genomic_DNA"/>
</dbReference>
<keyword evidence="3" id="KW-0167">Capsid protein</keyword>
<reference evidence="3 5" key="3">
    <citation type="submission" date="2023-03" db="EMBL/GenBank/DDBJ databases">
        <title>Agriculturally important microbes genome sequencing.</title>
        <authorList>
            <person name="Dunlap C."/>
        </authorList>
    </citation>
    <scope>NUCLEOTIDE SEQUENCE [LARGE SCALE GENOMIC DNA]</scope>
    <source>
        <strain evidence="3 5">CBP-3203</strain>
    </source>
</reference>
<dbReference type="InterPro" id="IPR012851">
    <property type="entry name" value="Spore_coat_CotF-like"/>
</dbReference>
<feature type="compositionally biased region" description="Polar residues" evidence="1">
    <location>
        <begin position="1"/>
        <end position="14"/>
    </location>
</feature>
<proteinExistence type="predicted"/>
<evidence type="ECO:0000313" key="5">
    <source>
        <dbReference type="Proteomes" id="UP001341297"/>
    </source>
</evidence>
<reference evidence="2" key="2">
    <citation type="submission" date="2015-10" db="EMBL/GenBank/DDBJ databases">
        <authorList>
            <person name="Gilbert D.G."/>
        </authorList>
    </citation>
    <scope>NUCLEOTIDE SEQUENCE</scope>
    <source>
        <strain evidence="2">GO-13</strain>
    </source>
</reference>
<evidence type="ECO:0000313" key="3">
    <source>
        <dbReference type="EMBL" id="MEC0485840.1"/>
    </source>
</evidence>
<dbReference type="EMBL" id="LECW02000012">
    <property type="protein sequence ID" value="KRT94311.1"/>
    <property type="molecule type" value="Genomic_DNA"/>
</dbReference>
<dbReference type="Proteomes" id="UP000036168">
    <property type="component" value="Unassembled WGS sequence"/>
</dbReference>
<accession>A0A0J6EL44</accession>
<evidence type="ECO:0000256" key="1">
    <source>
        <dbReference type="SAM" id="MobiDB-lite"/>
    </source>
</evidence>
<organism evidence="2 4">
    <name type="scientific">Bacillus glycinifermentans</name>
    <dbReference type="NCBI Taxonomy" id="1664069"/>
    <lineage>
        <taxon>Bacteria</taxon>
        <taxon>Bacillati</taxon>
        <taxon>Bacillota</taxon>
        <taxon>Bacilli</taxon>
        <taxon>Bacillales</taxon>
        <taxon>Bacillaceae</taxon>
        <taxon>Bacillus</taxon>
    </lineage>
</organism>
<dbReference type="PATRIC" id="fig|1664069.3.peg.4445"/>
<dbReference type="OrthoDB" id="1647790at2"/>
<keyword evidence="3" id="KW-0946">Virion</keyword>
<dbReference type="AlphaFoldDB" id="A0A0J6E895"/>
<dbReference type="Proteomes" id="UP001341297">
    <property type="component" value="Unassembled WGS sequence"/>
</dbReference>
<sequence length="113" mass="13192">MNQQNQQKIGNQETPVPKTSAMNDRDFVNELLTTEKYITSAYSTALNELSHESLYKGIQTLFNEAQNAQRRLYEVMFQNGWYKVEAEDGQKIQQTYQQFQADLQSQSPYQQSQ</sequence>
<dbReference type="Gene3D" id="1.20.1260.10">
    <property type="match status" value="1"/>
</dbReference>
<keyword evidence="5" id="KW-1185">Reference proteome</keyword>
<gene>
    <name evidence="2" type="ORF">AB447_203225</name>
    <name evidence="3" type="ORF">P8828_13530</name>
</gene>
<accession>A0A0J6E895</accession>
<feature type="region of interest" description="Disordered" evidence="1">
    <location>
        <begin position="1"/>
        <end position="24"/>
    </location>
</feature>
<dbReference type="Pfam" id="PF07875">
    <property type="entry name" value="Coat_F"/>
    <property type="match status" value="1"/>
</dbReference>
<dbReference type="RefSeq" id="WP_048353226.1">
    <property type="nucleotide sequence ID" value="NZ_CP023481.1"/>
</dbReference>
<name>A0A0J6E895_9BACI</name>
<reference evidence="2 4" key="1">
    <citation type="journal article" date="2015" name="Int. J. Syst. Evol. Microbiol.">
        <title>Bacillus glycinifermentans sp. nov., isolated from fermented soybean paste.</title>
        <authorList>
            <person name="Kim S.J."/>
            <person name="Dunlap C.A."/>
            <person name="Kwon S.W."/>
            <person name="Rooney A.P."/>
        </authorList>
    </citation>
    <scope>NUCLEOTIDE SEQUENCE [LARGE SCALE GENOMIC DNA]</scope>
    <source>
        <strain evidence="2 4">GO-13</strain>
    </source>
</reference>
<protein>
    <submittedName>
        <fullName evidence="3">Spore coat protein</fullName>
    </submittedName>
</protein>
<dbReference type="InterPro" id="IPR012347">
    <property type="entry name" value="Ferritin-like"/>
</dbReference>